<protein>
    <submittedName>
        <fullName evidence="2">Uncharacterized protein</fullName>
    </submittedName>
</protein>
<dbReference type="AlphaFoldDB" id="X1BK61"/>
<feature type="non-terminal residue" evidence="2">
    <location>
        <position position="36"/>
    </location>
</feature>
<feature type="region of interest" description="Disordered" evidence="1">
    <location>
        <begin position="1"/>
        <end position="36"/>
    </location>
</feature>
<gene>
    <name evidence="2" type="ORF">S01H4_41065</name>
</gene>
<sequence>MDNDHFKQAAAHQQCERADQRFAHSAAAPKPEDPAR</sequence>
<proteinExistence type="predicted"/>
<reference evidence="2" key="1">
    <citation type="journal article" date="2014" name="Front. Microbiol.">
        <title>High frequency of phylogenetically diverse reductive dehalogenase-homologous genes in deep subseafloor sedimentary metagenomes.</title>
        <authorList>
            <person name="Kawai M."/>
            <person name="Futagami T."/>
            <person name="Toyoda A."/>
            <person name="Takaki Y."/>
            <person name="Nishi S."/>
            <person name="Hori S."/>
            <person name="Arai W."/>
            <person name="Tsubouchi T."/>
            <person name="Morono Y."/>
            <person name="Uchiyama I."/>
            <person name="Ito T."/>
            <person name="Fujiyama A."/>
            <person name="Inagaki F."/>
            <person name="Takami H."/>
        </authorList>
    </citation>
    <scope>NUCLEOTIDE SEQUENCE</scope>
    <source>
        <strain evidence="2">Expedition CK06-06</strain>
    </source>
</reference>
<accession>X1BK61</accession>
<evidence type="ECO:0000313" key="2">
    <source>
        <dbReference type="EMBL" id="GAG96309.1"/>
    </source>
</evidence>
<evidence type="ECO:0000256" key="1">
    <source>
        <dbReference type="SAM" id="MobiDB-lite"/>
    </source>
</evidence>
<organism evidence="2">
    <name type="scientific">marine sediment metagenome</name>
    <dbReference type="NCBI Taxonomy" id="412755"/>
    <lineage>
        <taxon>unclassified sequences</taxon>
        <taxon>metagenomes</taxon>
        <taxon>ecological metagenomes</taxon>
    </lineage>
</organism>
<name>X1BK61_9ZZZZ</name>
<comment type="caution">
    <text evidence="2">The sequence shown here is derived from an EMBL/GenBank/DDBJ whole genome shotgun (WGS) entry which is preliminary data.</text>
</comment>
<dbReference type="EMBL" id="BART01022433">
    <property type="protein sequence ID" value="GAG96309.1"/>
    <property type="molecule type" value="Genomic_DNA"/>
</dbReference>